<keyword evidence="2" id="KW-0472">Membrane</keyword>
<feature type="transmembrane region" description="Helical" evidence="2">
    <location>
        <begin position="150"/>
        <end position="171"/>
    </location>
</feature>
<protein>
    <submittedName>
        <fullName evidence="4">Amino acid transporter</fullName>
    </submittedName>
</protein>
<dbReference type="InterPro" id="IPR058112">
    <property type="entry name" value="CD3337_EF1877-like"/>
</dbReference>
<evidence type="ECO:0000313" key="4">
    <source>
        <dbReference type="EMBL" id="STD83091.1"/>
    </source>
</evidence>
<dbReference type="Proteomes" id="UP000254807">
    <property type="component" value="Unassembled WGS sequence"/>
</dbReference>
<dbReference type="NCBIfam" id="NF046089">
    <property type="entry name" value="CD3337_EF1877"/>
    <property type="match status" value="1"/>
</dbReference>
<keyword evidence="2" id="KW-0812">Transmembrane</keyword>
<dbReference type="Proteomes" id="UP001183682">
    <property type="component" value="Unassembled WGS sequence"/>
</dbReference>
<dbReference type="OrthoDB" id="1651731at2"/>
<organism evidence="3 6">
    <name type="scientific">Enterococcus gallinarum</name>
    <dbReference type="NCBI Taxonomy" id="1353"/>
    <lineage>
        <taxon>Bacteria</taxon>
        <taxon>Bacillati</taxon>
        <taxon>Bacillota</taxon>
        <taxon>Bacilli</taxon>
        <taxon>Lactobacillales</taxon>
        <taxon>Enterococcaceae</taxon>
        <taxon>Enterococcus</taxon>
    </lineage>
</organism>
<feature type="transmembrane region" description="Helical" evidence="2">
    <location>
        <begin position="183"/>
        <end position="204"/>
    </location>
</feature>
<evidence type="ECO:0000256" key="1">
    <source>
        <dbReference type="SAM" id="MobiDB-lite"/>
    </source>
</evidence>
<evidence type="ECO:0000313" key="5">
    <source>
        <dbReference type="Proteomes" id="UP000254807"/>
    </source>
</evidence>
<feature type="compositionally biased region" description="Basic residues" evidence="1">
    <location>
        <begin position="664"/>
        <end position="673"/>
    </location>
</feature>
<dbReference type="EMBL" id="UFYW01000001">
    <property type="protein sequence ID" value="STD83091.1"/>
    <property type="molecule type" value="Genomic_DNA"/>
</dbReference>
<dbReference type="RefSeq" id="WP_060815486.1">
    <property type="nucleotide sequence ID" value="NZ_CP050485.1"/>
</dbReference>
<evidence type="ECO:0000313" key="3">
    <source>
        <dbReference type="EMBL" id="MDT2691393.1"/>
    </source>
</evidence>
<feature type="transmembrane region" description="Helical" evidence="2">
    <location>
        <begin position="339"/>
        <end position="359"/>
    </location>
</feature>
<dbReference type="AlphaFoldDB" id="A0A366U465"/>
<reference evidence="4 5" key="1">
    <citation type="submission" date="2018-06" db="EMBL/GenBank/DDBJ databases">
        <authorList>
            <consortium name="Pathogen Informatics"/>
            <person name="Doyle S."/>
        </authorList>
    </citation>
    <scope>NUCLEOTIDE SEQUENCE [LARGE SCALE GENOMIC DNA]</scope>
    <source>
        <strain evidence="4 5">NCTC12360</strain>
    </source>
</reference>
<keyword evidence="5" id="KW-1185">Reference proteome</keyword>
<name>A0A366U465_ENTGA</name>
<gene>
    <name evidence="4" type="ORF">NCTC12360_01551</name>
    <name evidence="3" type="ORF">P7E30_14550</name>
</gene>
<feature type="transmembrane region" description="Helical" evidence="2">
    <location>
        <begin position="88"/>
        <end position="114"/>
    </location>
</feature>
<evidence type="ECO:0000256" key="2">
    <source>
        <dbReference type="SAM" id="Phobius"/>
    </source>
</evidence>
<feature type="compositionally biased region" description="Basic and acidic residues" evidence="1">
    <location>
        <begin position="636"/>
        <end position="653"/>
    </location>
</feature>
<proteinExistence type="predicted"/>
<accession>A0A366U465</accession>
<dbReference type="EMBL" id="JARPZN010000013">
    <property type="protein sequence ID" value="MDT2691393.1"/>
    <property type="molecule type" value="Genomic_DNA"/>
</dbReference>
<feature type="transmembrane region" description="Helical" evidence="2">
    <location>
        <begin position="306"/>
        <end position="333"/>
    </location>
</feature>
<sequence length="673" mass="76470">MKQWYSKVSFLITRRKLVFISLVIMMGVFFFHPSLVEAAGWIKETLGGKNAVYDFETYPLDNYNLDFFVDTSWNWLPWKWGEGISNTVIYGIFAVTNILWMLNVYLCYFLGFLVQEAFELDFLSELIGSLSHTIQNIAGMNRTGTLSHGLVPFFGGLLITLAGCSVVYQGIVKQHPTQAIQQAVTFLFTFICCGVFFMNTNTYLEKANGVQKEINSEMLTIAKDLLPEQKEKPDAIKAIRENLFAIQIKQPWLVMQFGDSDIKTVGEERIINLLKESPYDEGEQRNKLVEEEVTKQKNGNLSVQKVYLRFGMVFLTLIVNIVISMSVLVLVVILIASQVLFLLFIGFLPVAMIFSLFPNSGSLLGNALQKVFQLLFTKMGILLILTITFSISHELNHLSKDKGMIWTSFLQVTLWLSVSTRVNELLGWMKIGGVQTRAGDRTGRFLRGMILGTMGQKMIRGIGENFVGGTAGGVAGQMISKSMSGQRSIASTPLIERVGKKVSAMTELPATIESRAEQWKRTIQYVPTNAQYKAQKMKYDYFSGRMNESERQTRVRNLANERQKNFYEARKDALQLEQQERKQRAMRSMAHQTGKTQVTSGKLQTRKSAMIGRTEQFPTIEKRSNISNVAKNKKLSKQEHPIHERSTNRKIETPVRWTSTSRQNARKGRTKKE</sequence>
<evidence type="ECO:0000313" key="6">
    <source>
        <dbReference type="Proteomes" id="UP001183682"/>
    </source>
</evidence>
<feature type="region of interest" description="Disordered" evidence="1">
    <location>
        <begin position="624"/>
        <end position="673"/>
    </location>
</feature>
<reference evidence="3" key="2">
    <citation type="submission" date="2023-03" db="EMBL/GenBank/DDBJ databases">
        <authorList>
            <person name="Shen W."/>
            <person name="Cai J."/>
        </authorList>
    </citation>
    <scope>NUCLEOTIDE SEQUENCE</scope>
    <source>
        <strain evidence="3">K69-2</strain>
    </source>
</reference>
<feature type="transmembrane region" description="Helical" evidence="2">
    <location>
        <begin position="371"/>
        <end position="391"/>
    </location>
</feature>
<keyword evidence="2" id="KW-1133">Transmembrane helix</keyword>